<comment type="caution">
    <text evidence="1">The sequence shown here is derived from an EMBL/GenBank/DDBJ whole genome shotgun (WGS) entry which is preliminary data.</text>
</comment>
<evidence type="ECO:0000313" key="1">
    <source>
        <dbReference type="EMBL" id="OQR91651.1"/>
    </source>
</evidence>
<dbReference type="Proteomes" id="UP000243217">
    <property type="component" value="Unassembled WGS sequence"/>
</dbReference>
<dbReference type="AlphaFoldDB" id="A0A1V9Z117"/>
<accession>A0A1V9Z117</accession>
<evidence type="ECO:0000313" key="2">
    <source>
        <dbReference type="Proteomes" id="UP000243217"/>
    </source>
</evidence>
<keyword evidence="2" id="KW-1185">Reference proteome</keyword>
<dbReference type="InterPro" id="IPR036770">
    <property type="entry name" value="Ankyrin_rpt-contain_sf"/>
</dbReference>
<gene>
    <name evidence="1" type="ORF">THRCLA_08920</name>
</gene>
<dbReference type="SUPFAM" id="SSF140860">
    <property type="entry name" value="Pseudo ankyrin repeat-like"/>
    <property type="match status" value="1"/>
</dbReference>
<proteinExistence type="predicted"/>
<dbReference type="EMBL" id="JNBS01002402">
    <property type="protein sequence ID" value="OQR91651.1"/>
    <property type="molecule type" value="Genomic_DNA"/>
</dbReference>
<organism evidence="1 2">
    <name type="scientific">Thraustotheca clavata</name>
    <dbReference type="NCBI Taxonomy" id="74557"/>
    <lineage>
        <taxon>Eukaryota</taxon>
        <taxon>Sar</taxon>
        <taxon>Stramenopiles</taxon>
        <taxon>Oomycota</taxon>
        <taxon>Saprolegniomycetes</taxon>
        <taxon>Saprolegniales</taxon>
        <taxon>Achlyaceae</taxon>
        <taxon>Thraustotheca</taxon>
    </lineage>
</organism>
<sequence>MSSPLTQFLNKGYANSSNIWEDVFEMNWEDNVQMTRPWTLKRIKTSGMYYRCKEFLDKKDNEPKLIDMNDILIAAMENLWFDELKDYLQYPVALATAAAYYNNLTLLKHLVKDHGIDVKKSLEHLVLIHDGKYSRGYGEYALDMAAKWGHFEILKCLHDAGNHTCSLEAMNYAAIDGHFNIA</sequence>
<dbReference type="InterPro" id="IPR002110">
    <property type="entry name" value="Ankyrin_rpt"/>
</dbReference>
<name>A0A1V9Z117_9STRA</name>
<protein>
    <recommendedName>
        <fullName evidence="3">Ankyrin repeat</fullName>
    </recommendedName>
</protein>
<evidence type="ECO:0008006" key="3">
    <source>
        <dbReference type="Google" id="ProtNLM"/>
    </source>
</evidence>
<reference evidence="1 2" key="1">
    <citation type="journal article" date="2014" name="Genome Biol. Evol.">
        <title>The secreted proteins of Achlya hypogyna and Thraustotheca clavata identify the ancestral oomycete secretome and reveal gene acquisitions by horizontal gene transfer.</title>
        <authorList>
            <person name="Misner I."/>
            <person name="Blouin N."/>
            <person name="Leonard G."/>
            <person name="Richards T.A."/>
            <person name="Lane C.E."/>
        </authorList>
    </citation>
    <scope>NUCLEOTIDE SEQUENCE [LARGE SCALE GENOMIC DNA]</scope>
    <source>
        <strain evidence="1 2">ATCC 34112</strain>
    </source>
</reference>
<dbReference type="Pfam" id="PF13637">
    <property type="entry name" value="Ank_4"/>
    <property type="match status" value="1"/>
</dbReference>
<dbReference type="Gene3D" id="1.25.40.20">
    <property type="entry name" value="Ankyrin repeat-containing domain"/>
    <property type="match status" value="1"/>
</dbReference>